<accession>A0A062XYI1</accession>
<dbReference type="Proteomes" id="UP000027284">
    <property type="component" value="Unassembled WGS sequence"/>
</dbReference>
<reference evidence="1 2" key="1">
    <citation type="submission" date="2014-04" db="EMBL/GenBank/DDBJ databases">
        <title>The Genome Sequence of Thermoanaerobaculum aquaticum MP-01, The First Cultivated Group 23 Acidobacterium.</title>
        <authorList>
            <person name="Stamps B.W."/>
            <person name="Losey N.A."/>
            <person name="Lawson P.A."/>
            <person name="Stevenson B.S."/>
        </authorList>
    </citation>
    <scope>NUCLEOTIDE SEQUENCE [LARGE SCALE GENOMIC DNA]</scope>
    <source>
        <strain evidence="1 2">MP-01</strain>
    </source>
</reference>
<dbReference type="STRING" id="1312852.EG19_10930"/>
<keyword evidence="2" id="KW-1185">Reference proteome</keyword>
<evidence type="ECO:0000313" key="1">
    <source>
        <dbReference type="EMBL" id="KDA54479.1"/>
    </source>
</evidence>
<proteinExistence type="predicted"/>
<dbReference type="EMBL" id="JMFG01000007">
    <property type="protein sequence ID" value="KDA54479.1"/>
    <property type="molecule type" value="Genomic_DNA"/>
</dbReference>
<sequence length="113" mass="12552">MVEPAELLTPEHEAKLAELKPRILALLRWNHCPTCLQPLELQPGQGRAWCGHCQWAWFEIPGEPNGWKDTPMALASRRASMGLCPTCGVWLGARGCWRCGATCPIPGCDHARH</sequence>
<evidence type="ECO:0000313" key="2">
    <source>
        <dbReference type="Proteomes" id="UP000027284"/>
    </source>
</evidence>
<protein>
    <submittedName>
        <fullName evidence="1">Uncharacterized protein</fullName>
    </submittedName>
</protein>
<name>A0A062XYI1_9BACT</name>
<organism evidence="1 2">
    <name type="scientific">Thermoanaerobaculum aquaticum</name>
    <dbReference type="NCBI Taxonomy" id="1312852"/>
    <lineage>
        <taxon>Bacteria</taxon>
        <taxon>Pseudomonadati</taxon>
        <taxon>Acidobacteriota</taxon>
        <taxon>Thermoanaerobaculia</taxon>
        <taxon>Thermoanaerobaculales</taxon>
        <taxon>Thermoanaerobaculaceae</taxon>
        <taxon>Thermoanaerobaculum</taxon>
    </lineage>
</organism>
<comment type="caution">
    <text evidence="1">The sequence shown here is derived from an EMBL/GenBank/DDBJ whole genome shotgun (WGS) entry which is preliminary data.</text>
</comment>
<gene>
    <name evidence="1" type="ORF">EG19_10930</name>
</gene>
<dbReference type="AlphaFoldDB" id="A0A062XYI1"/>